<dbReference type="InterPro" id="IPR036396">
    <property type="entry name" value="Cyt_P450_sf"/>
</dbReference>
<dbReference type="GO" id="GO:0016705">
    <property type="term" value="F:oxidoreductase activity, acting on paired donors, with incorporation or reduction of molecular oxygen"/>
    <property type="evidence" value="ECO:0007669"/>
    <property type="project" value="InterPro"/>
</dbReference>
<keyword evidence="8" id="KW-1185">Reference proteome</keyword>
<evidence type="ECO:0000313" key="7">
    <source>
        <dbReference type="EMBL" id="CAH0111923.1"/>
    </source>
</evidence>
<sequence length="86" mass="10013">MDASHFKDGIPKARQTVISFLHFGVGPRNYFGMHFAMVEMKMAVCSKVQKFRFFPIKETLDNLRFQNGFQLVLQPIHTMLGTELYQ</sequence>
<dbReference type="PANTHER" id="PTHR24302">
    <property type="entry name" value="CYTOCHROME P450 FAMILY 3"/>
    <property type="match status" value="1"/>
</dbReference>
<evidence type="ECO:0000256" key="5">
    <source>
        <dbReference type="ARBA" id="ARBA00023004"/>
    </source>
</evidence>
<evidence type="ECO:0000256" key="4">
    <source>
        <dbReference type="ARBA" id="ARBA00023002"/>
    </source>
</evidence>
<evidence type="ECO:0000256" key="1">
    <source>
        <dbReference type="ARBA" id="ARBA00010617"/>
    </source>
</evidence>
<gene>
    <name evidence="7" type="ORF">DGAL_LOCUS15580</name>
</gene>
<dbReference type="InterPro" id="IPR050705">
    <property type="entry name" value="Cytochrome_P450_3A"/>
</dbReference>
<keyword evidence="6" id="KW-0503">Monooxygenase</keyword>
<keyword evidence="2" id="KW-0349">Heme</keyword>
<dbReference type="SUPFAM" id="SSF48264">
    <property type="entry name" value="Cytochrome P450"/>
    <property type="match status" value="1"/>
</dbReference>
<evidence type="ECO:0000256" key="3">
    <source>
        <dbReference type="ARBA" id="ARBA00022723"/>
    </source>
</evidence>
<dbReference type="Gene3D" id="1.10.630.10">
    <property type="entry name" value="Cytochrome P450"/>
    <property type="match status" value="1"/>
</dbReference>
<reference evidence="7" key="1">
    <citation type="submission" date="2021-11" db="EMBL/GenBank/DDBJ databases">
        <authorList>
            <person name="Schell T."/>
        </authorList>
    </citation>
    <scope>NUCLEOTIDE SEQUENCE</scope>
    <source>
        <strain evidence="7">M5</strain>
    </source>
</reference>
<keyword evidence="3" id="KW-0479">Metal-binding</keyword>
<keyword evidence="5" id="KW-0408">Iron</keyword>
<keyword evidence="4" id="KW-0560">Oxidoreductase</keyword>
<dbReference type="InterPro" id="IPR001128">
    <property type="entry name" value="Cyt_P450"/>
</dbReference>
<accession>A0A8J2RZL4</accession>
<dbReference type="GO" id="GO:0020037">
    <property type="term" value="F:heme binding"/>
    <property type="evidence" value="ECO:0007669"/>
    <property type="project" value="InterPro"/>
</dbReference>
<evidence type="ECO:0000313" key="8">
    <source>
        <dbReference type="Proteomes" id="UP000789390"/>
    </source>
</evidence>
<protein>
    <submittedName>
        <fullName evidence="7">Uncharacterized protein</fullName>
    </submittedName>
</protein>
<dbReference type="EMBL" id="CAKKLH010000319">
    <property type="protein sequence ID" value="CAH0111923.1"/>
    <property type="molecule type" value="Genomic_DNA"/>
</dbReference>
<dbReference type="OrthoDB" id="6410329at2759"/>
<comment type="caution">
    <text evidence="7">The sequence shown here is derived from an EMBL/GenBank/DDBJ whole genome shotgun (WGS) entry which is preliminary data.</text>
</comment>
<dbReference type="GO" id="GO:0008395">
    <property type="term" value="F:steroid hydroxylase activity"/>
    <property type="evidence" value="ECO:0007669"/>
    <property type="project" value="TreeGrafter"/>
</dbReference>
<evidence type="ECO:0000256" key="6">
    <source>
        <dbReference type="ARBA" id="ARBA00023033"/>
    </source>
</evidence>
<evidence type="ECO:0000256" key="2">
    <source>
        <dbReference type="ARBA" id="ARBA00022617"/>
    </source>
</evidence>
<comment type="similarity">
    <text evidence="1">Belongs to the cytochrome P450 family.</text>
</comment>
<dbReference type="Pfam" id="PF00067">
    <property type="entry name" value="p450"/>
    <property type="match status" value="1"/>
</dbReference>
<dbReference type="AlphaFoldDB" id="A0A8J2RZL4"/>
<dbReference type="PANTHER" id="PTHR24302:SF15">
    <property type="entry name" value="FATTY-ACID PEROXYGENASE"/>
    <property type="match status" value="1"/>
</dbReference>
<organism evidence="7 8">
    <name type="scientific">Daphnia galeata</name>
    <dbReference type="NCBI Taxonomy" id="27404"/>
    <lineage>
        <taxon>Eukaryota</taxon>
        <taxon>Metazoa</taxon>
        <taxon>Ecdysozoa</taxon>
        <taxon>Arthropoda</taxon>
        <taxon>Crustacea</taxon>
        <taxon>Branchiopoda</taxon>
        <taxon>Diplostraca</taxon>
        <taxon>Cladocera</taxon>
        <taxon>Anomopoda</taxon>
        <taxon>Daphniidae</taxon>
        <taxon>Daphnia</taxon>
    </lineage>
</organism>
<dbReference type="GO" id="GO:0005506">
    <property type="term" value="F:iron ion binding"/>
    <property type="evidence" value="ECO:0007669"/>
    <property type="project" value="InterPro"/>
</dbReference>
<proteinExistence type="inferred from homology"/>
<name>A0A8J2RZL4_9CRUS</name>
<dbReference type="Proteomes" id="UP000789390">
    <property type="component" value="Unassembled WGS sequence"/>
</dbReference>